<accession>A0ABU2GAQ9</accession>
<keyword evidence="2" id="KW-1185">Reference proteome</keyword>
<sequence length="413" mass="44273">MLRRRKFLQSGSLALAATAGCTVPDFGGGSGRGADTQAGVIWDRRYSGNRAVRFLDIVSVSTGGFLLVGFTTSNLQTPDCGFALRTDDEGTEQWRHTVSETTALLAAIEGTDEEFVAATYRATGSGGTGDSGAVALNDDGTERWRTSLSESGQSQLGTVAQVPDGRYALGGVDRSRGWLVRLESDGSIRTTRRPVLESVPLSNVIDLQGSASGLTVLASGGDAGTGDEWGVLFRLASAGSMAWGRRYDQQFSQAAVTDDGYALLGRENRPSFDPDVFLPPRPQIVVVDRGGSVTDSRAYGSSGEAHWFIEEALLPTPDGGFVIGGRYEPWEELGTRRGSLILRTHPSADSVAWARLHDEGERVWALARAGTHDVFTDTVDDQRRARLVRFDQPQRSNVDLQATTVSGPTSEPL</sequence>
<dbReference type="EMBL" id="JAMQOP010000001">
    <property type="protein sequence ID" value="MDS0297896.1"/>
    <property type="molecule type" value="Genomic_DNA"/>
</dbReference>
<evidence type="ECO:0000313" key="1">
    <source>
        <dbReference type="EMBL" id="MDS0297896.1"/>
    </source>
</evidence>
<protein>
    <submittedName>
        <fullName evidence="1">Uncharacterized protein</fullName>
    </submittedName>
</protein>
<dbReference type="PANTHER" id="PTHR42754">
    <property type="entry name" value="ENDOGLUCANASE"/>
    <property type="match status" value="1"/>
</dbReference>
<gene>
    <name evidence="1" type="ORF">NDI76_04005</name>
</gene>
<dbReference type="PANTHER" id="PTHR42754:SF1">
    <property type="entry name" value="LIPOPROTEIN"/>
    <property type="match status" value="1"/>
</dbReference>
<comment type="caution">
    <text evidence="1">The sequence shown here is derived from an EMBL/GenBank/DDBJ whole genome shotgun (WGS) entry which is preliminary data.</text>
</comment>
<dbReference type="Gene3D" id="2.80.10.50">
    <property type="match status" value="1"/>
</dbReference>
<proteinExistence type="predicted"/>
<dbReference type="RefSeq" id="WP_310922724.1">
    <property type="nucleotide sequence ID" value="NZ_JAMQOP010000001.1"/>
</dbReference>
<organism evidence="1 2">
    <name type="scientific">Halogeometricum salsisoli</name>
    <dbReference type="NCBI Taxonomy" id="2950536"/>
    <lineage>
        <taxon>Archaea</taxon>
        <taxon>Methanobacteriati</taxon>
        <taxon>Methanobacteriota</taxon>
        <taxon>Stenosarchaea group</taxon>
        <taxon>Halobacteria</taxon>
        <taxon>Halobacteriales</taxon>
        <taxon>Haloferacaceae</taxon>
        <taxon>Halogeometricum</taxon>
    </lineage>
</organism>
<dbReference type="PROSITE" id="PS51257">
    <property type="entry name" value="PROKAR_LIPOPROTEIN"/>
    <property type="match status" value="1"/>
</dbReference>
<reference evidence="1 2" key="1">
    <citation type="submission" date="2022-06" db="EMBL/GenBank/DDBJ databases">
        <title>Halogeometricum sp. a new haloarchaeum isolate from saline soil.</title>
        <authorList>
            <person name="Strakova D."/>
            <person name="Galisteo C."/>
            <person name="Sanchez-Porro C."/>
            <person name="Ventosa A."/>
        </authorList>
    </citation>
    <scope>NUCLEOTIDE SEQUENCE [LARGE SCALE GENOMIC DNA]</scope>
    <source>
        <strain evidence="1 2">S1BR25-6</strain>
    </source>
</reference>
<name>A0ABU2GAQ9_9EURY</name>
<dbReference type="Proteomes" id="UP001257060">
    <property type="component" value="Unassembled WGS sequence"/>
</dbReference>
<evidence type="ECO:0000313" key="2">
    <source>
        <dbReference type="Proteomes" id="UP001257060"/>
    </source>
</evidence>